<dbReference type="GO" id="GO:0005524">
    <property type="term" value="F:ATP binding"/>
    <property type="evidence" value="ECO:0007669"/>
    <property type="project" value="InterPro"/>
</dbReference>
<evidence type="ECO:0000256" key="4">
    <source>
        <dbReference type="ARBA" id="ARBA00022723"/>
    </source>
</evidence>
<dbReference type="InterPro" id="IPR001757">
    <property type="entry name" value="P_typ_ATPase"/>
</dbReference>
<keyword evidence="7 8" id="KW-0472">Membrane</keyword>
<feature type="transmembrane region" description="Helical" evidence="8">
    <location>
        <begin position="21"/>
        <end position="42"/>
    </location>
</feature>
<dbReference type="SUPFAM" id="SSF81665">
    <property type="entry name" value="Calcium ATPase, transmembrane domain M"/>
    <property type="match status" value="1"/>
</dbReference>
<dbReference type="Proteomes" id="UP000070404">
    <property type="component" value="Unassembled WGS sequence"/>
</dbReference>
<dbReference type="InterPro" id="IPR023299">
    <property type="entry name" value="ATPase_P-typ_cyto_dom_N"/>
</dbReference>
<reference evidence="9 10" key="1">
    <citation type="journal article" date="2016" name="Sci. Rep.">
        <title>Metabolic traits of an uncultured archaeal lineage -MSBL1- from brine pools of the Red Sea.</title>
        <authorList>
            <person name="Mwirichia R."/>
            <person name="Alam I."/>
            <person name="Rashid M."/>
            <person name="Vinu M."/>
            <person name="Ba-Alawi W."/>
            <person name="Anthony Kamau A."/>
            <person name="Kamanda Ngugi D."/>
            <person name="Goker M."/>
            <person name="Klenk H.P."/>
            <person name="Bajic V."/>
            <person name="Stingl U."/>
        </authorList>
    </citation>
    <scope>NUCLEOTIDE SEQUENCE [LARGE SCALE GENOMIC DNA]</scope>
    <source>
        <strain evidence="9">SCGC-AAA382C18</strain>
    </source>
</reference>
<dbReference type="InterPro" id="IPR018303">
    <property type="entry name" value="ATPase_P-typ_P_site"/>
</dbReference>
<dbReference type="NCBIfam" id="TIGR01525">
    <property type="entry name" value="ATPase-IB_hvy"/>
    <property type="match status" value="1"/>
</dbReference>
<dbReference type="GO" id="GO:0016887">
    <property type="term" value="F:ATP hydrolysis activity"/>
    <property type="evidence" value="ECO:0007669"/>
    <property type="project" value="InterPro"/>
</dbReference>
<evidence type="ECO:0000313" key="10">
    <source>
        <dbReference type="Proteomes" id="UP000070404"/>
    </source>
</evidence>
<comment type="similarity">
    <text evidence="2">Belongs to the cation transport ATPase (P-type) (TC 3.A.3) family. Type IB subfamily.</text>
</comment>
<evidence type="ECO:0000256" key="7">
    <source>
        <dbReference type="ARBA" id="ARBA00023136"/>
    </source>
</evidence>
<dbReference type="PROSITE" id="PS00154">
    <property type="entry name" value="ATPASE_E1_E2"/>
    <property type="match status" value="1"/>
</dbReference>
<evidence type="ECO:0000256" key="6">
    <source>
        <dbReference type="ARBA" id="ARBA00022989"/>
    </source>
</evidence>
<comment type="subcellular location">
    <subcellularLocation>
        <location evidence="1">Membrane</location>
    </subcellularLocation>
</comment>
<dbReference type="InterPro" id="IPR023214">
    <property type="entry name" value="HAD_sf"/>
</dbReference>
<sequence>MVGSAQRKKTEQEKFVEKFSSYYTPAVVVIAVIIAALPPLFLGKSWPVWFVRGITMLVLACPCAFVISTPVSVVSGVTSAAKNGVLIESGTSLETMGDVKVMAFDKTGTLTESKLTVTDVIPLNGSRREDVIRCAYGIEERSEHPIAEAIVNHVEKKNDASYDQRIEEFEVISGKGVKARLHGEEHYAGKPSLIEELGFNLDHVHHSSDSERVKQEATRMCTRENCLNLVGETIPRLQSQGKTVVLVTGGNEIVGVIAVADRIKLEAKDVIQNLNSSGINTVMLTGDNENTTRAIAEKIGIEDYRAELMPDEKVKALKELSEEYGNIAMVGDGINDAPALAKADVGIVMGAAGTDTALDTADIALMNDDLSKLPYLYDLSARAKNIIRENIFSSLGIKAALAIGVPLGYVTITLAVIAGDAGMTLGVTGNAMRLSRIKPEF</sequence>
<dbReference type="PRINTS" id="PR00119">
    <property type="entry name" value="CATATPASE"/>
</dbReference>
<dbReference type="NCBIfam" id="TIGR01494">
    <property type="entry name" value="ATPase_P-type"/>
    <property type="match status" value="2"/>
</dbReference>
<comment type="caution">
    <text evidence="9">The sequence shown here is derived from an EMBL/GenBank/DDBJ whole genome shotgun (WGS) entry which is preliminary data.</text>
</comment>
<dbReference type="InterPro" id="IPR051014">
    <property type="entry name" value="Cation_Transport_ATPase_IB"/>
</dbReference>
<gene>
    <name evidence="9" type="ORF">AKJ52_02230</name>
</gene>
<feature type="transmembrane region" description="Helical" evidence="8">
    <location>
        <begin position="395"/>
        <end position="418"/>
    </location>
</feature>
<keyword evidence="4" id="KW-0479">Metal-binding</keyword>
<dbReference type="PANTHER" id="PTHR48085">
    <property type="entry name" value="CADMIUM/ZINC-TRANSPORTING ATPASE HMA2-RELATED"/>
    <property type="match status" value="1"/>
</dbReference>
<evidence type="ECO:0000256" key="3">
    <source>
        <dbReference type="ARBA" id="ARBA00022692"/>
    </source>
</evidence>
<dbReference type="SUPFAM" id="SSF56784">
    <property type="entry name" value="HAD-like"/>
    <property type="match status" value="1"/>
</dbReference>
<dbReference type="SFLD" id="SFLDF00027">
    <property type="entry name" value="p-type_atpase"/>
    <property type="match status" value="1"/>
</dbReference>
<evidence type="ECO:0000313" key="9">
    <source>
        <dbReference type="EMBL" id="KXB06406.1"/>
    </source>
</evidence>
<name>A0A133VIY5_9EURY</name>
<organism evidence="9 10">
    <name type="scientific">candidate division MSBL1 archaeon SCGC-AAA382C18</name>
    <dbReference type="NCBI Taxonomy" id="1698281"/>
    <lineage>
        <taxon>Archaea</taxon>
        <taxon>Methanobacteriati</taxon>
        <taxon>Methanobacteriota</taxon>
        <taxon>candidate division MSBL1</taxon>
    </lineage>
</organism>
<proteinExistence type="inferred from homology"/>
<dbReference type="GO" id="GO:0019829">
    <property type="term" value="F:ATPase-coupled monoatomic cation transmembrane transporter activity"/>
    <property type="evidence" value="ECO:0007669"/>
    <property type="project" value="InterPro"/>
</dbReference>
<keyword evidence="3 8" id="KW-0812">Transmembrane</keyword>
<dbReference type="AlphaFoldDB" id="A0A133VIY5"/>
<dbReference type="Pfam" id="PF00702">
    <property type="entry name" value="Hydrolase"/>
    <property type="match status" value="1"/>
</dbReference>
<dbReference type="InterPro" id="IPR023298">
    <property type="entry name" value="ATPase_P-typ_TM_dom_sf"/>
</dbReference>
<evidence type="ECO:0000256" key="8">
    <source>
        <dbReference type="SAM" id="Phobius"/>
    </source>
</evidence>
<dbReference type="SFLD" id="SFLDG00002">
    <property type="entry name" value="C1.7:_P-type_atpase_like"/>
    <property type="match status" value="1"/>
</dbReference>
<dbReference type="InterPro" id="IPR027256">
    <property type="entry name" value="P-typ_ATPase_IB"/>
</dbReference>
<keyword evidence="6 8" id="KW-1133">Transmembrane helix</keyword>
<dbReference type="InterPro" id="IPR044492">
    <property type="entry name" value="P_typ_ATPase_HD_dom"/>
</dbReference>
<feature type="non-terminal residue" evidence="9">
    <location>
        <position position="1"/>
    </location>
</feature>
<feature type="transmembrane region" description="Helical" evidence="8">
    <location>
        <begin position="48"/>
        <end position="67"/>
    </location>
</feature>
<dbReference type="Gene3D" id="1.20.1110.10">
    <property type="entry name" value="Calcium-transporting ATPase, transmembrane domain"/>
    <property type="match status" value="1"/>
</dbReference>
<evidence type="ECO:0000256" key="1">
    <source>
        <dbReference type="ARBA" id="ARBA00004370"/>
    </source>
</evidence>
<dbReference type="GO" id="GO:0016020">
    <property type="term" value="C:membrane"/>
    <property type="evidence" value="ECO:0007669"/>
    <property type="project" value="UniProtKB-SubCell"/>
</dbReference>
<accession>A0A133VIY5</accession>
<dbReference type="Gene3D" id="3.40.1110.10">
    <property type="entry name" value="Calcium-transporting ATPase, cytoplasmic domain N"/>
    <property type="match status" value="1"/>
</dbReference>
<keyword evidence="10" id="KW-1185">Reference proteome</keyword>
<evidence type="ECO:0000256" key="2">
    <source>
        <dbReference type="ARBA" id="ARBA00006024"/>
    </source>
</evidence>
<dbReference type="PANTHER" id="PTHR48085:SF5">
    <property type="entry name" value="CADMIUM_ZINC-TRANSPORTING ATPASE HMA4-RELATED"/>
    <property type="match status" value="1"/>
</dbReference>
<dbReference type="EMBL" id="LHYF01000039">
    <property type="protein sequence ID" value="KXB06406.1"/>
    <property type="molecule type" value="Genomic_DNA"/>
</dbReference>
<dbReference type="Gene3D" id="3.40.50.1000">
    <property type="entry name" value="HAD superfamily/HAD-like"/>
    <property type="match status" value="1"/>
</dbReference>
<evidence type="ECO:0000256" key="5">
    <source>
        <dbReference type="ARBA" id="ARBA00022967"/>
    </source>
</evidence>
<dbReference type="InterPro" id="IPR036412">
    <property type="entry name" value="HAD-like_sf"/>
</dbReference>
<dbReference type="PATRIC" id="fig|1698281.3.peg.398"/>
<protein>
    <submittedName>
        <fullName evidence="9">Cadmium ABC transporter ATPase</fullName>
    </submittedName>
</protein>
<keyword evidence="5" id="KW-1278">Translocase</keyword>
<dbReference type="SFLD" id="SFLDS00003">
    <property type="entry name" value="Haloacid_Dehalogenase"/>
    <property type="match status" value="1"/>
</dbReference>
<dbReference type="GO" id="GO:0046872">
    <property type="term" value="F:metal ion binding"/>
    <property type="evidence" value="ECO:0007669"/>
    <property type="project" value="UniProtKB-KW"/>
</dbReference>